<keyword evidence="1" id="KW-1133">Transmembrane helix</keyword>
<name>A0A914R6Z2_PAREQ</name>
<organism evidence="2 3">
    <name type="scientific">Parascaris equorum</name>
    <name type="common">Equine roundworm</name>
    <dbReference type="NCBI Taxonomy" id="6256"/>
    <lineage>
        <taxon>Eukaryota</taxon>
        <taxon>Metazoa</taxon>
        <taxon>Ecdysozoa</taxon>
        <taxon>Nematoda</taxon>
        <taxon>Chromadorea</taxon>
        <taxon>Rhabditida</taxon>
        <taxon>Spirurina</taxon>
        <taxon>Ascaridomorpha</taxon>
        <taxon>Ascaridoidea</taxon>
        <taxon>Ascarididae</taxon>
        <taxon>Parascaris</taxon>
    </lineage>
</organism>
<protein>
    <submittedName>
        <fullName evidence="3">Uncharacterized protein</fullName>
    </submittedName>
</protein>
<dbReference type="WBParaSite" id="PEQ_0000044101-mRNA-1">
    <property type="protein sequence ID" value="PEQ_0000044101-mRNA-1"/>
    <property type="gene ID" value="PEQ_0000044101"/>
</dbReference>
<proteinExistence type="predicted"/>
<sequence length="58" mass="6820">MTSNMRTLKSSMCRNSNAFTDLTSFYGAILCAFYQMFYYEDNKLEQILPLNYHPSNYA</sequence>
<keyword evidence="1" id="KW-0812">Transmembrane</keyword>
<dbReference type="AlphaFoldDB" id="A0A914R6Z2"/>
<keyword evidence="2" id="KW-1185">Reference proteome</keyword>
<evidence type="ECO:0000256" key="1">
    <source>
        <dbReference type="SAM" id="Phobius"/>
    </source>
</evidence>
<evidence type="ECO:0000313" key="2">
    <source>
        <dbReference type="Proteomes" id="UP000887564"/>
    </source>
</evidence>
<keyword evidence="1" id="KW-0472">Membrane</keyword>
<evidence type="ECO:0000313" key="3">
    <source>
        <dbReference type="WBParaSite" id="PEQ_0000044101-mRNA-1"/>
    </source>
</evidence>
<accession>A0A914R6Z2</accession>
<dbReference type="Proteomes" id="UP000887564">
    <property type="component" value="Unplaced"/>
</dbReference>
<feature type="transmembrane region" description="Helical" evidence="1">
    <location>
        <begin position="21"/>
        <end position="39"/>
    </location>
</feature>
<reference evidence="3" key="1">
    <citation type="submission" date="2022-11" db="UniProtKB">
        <authorList>
            <consortium name="WormBaseParasite"/>
        </authorList>
    </citation>
    <scope>IDENTIFICATION</scope>
</reference>